<keyword evidence="1" id="KW-1133">Transmembrane helix</keyword>
<sequence>MDFNDVIGYTLRIGVIISATIIIIGVIMLFIFNSSNNFTLNQIAAPNSIVNSSIFKPNEIFSGLPKPYALDYIYLGLMILIATPVARVLLGIIQFAREKNKLYTIITAIVFFNLMFAIFLLPLIIGK</sequence>
<dbReference type="RefSeq" id="WP_229570905.1">
    <property type="nucleotide sequence ID" value="NZ_AP025226.1"/>
</dbReference>
<keyword evidence="3" id="KW-1185">Reference proteome</keyword>
<keyword evidence="1" id="KW-0812">Transmembrane</keyword>
<evidence type="ECO:0000313" key="2">
    <source>
        <dbReference type="EMBL" id="BDC00185.1"/>
    </source>
</evidence>
<evidence type="ECO:0000313" key="3">
    <source>
        <dbReference type="Proteomes" id="UP001319921"/>
    </source>
</evidence>
<organism evidence="2 3">
    <name type="scientific">Saccharolobus caldissimus</name>
    <dbReference type="NCBI Taxonomy" id="1702097"/>
    <lineage>
        <taxon>Archaea</taxon>
        <taxon>Thermoproteota</taxon>
        <taxon>Thermoprotei</taxon>
        <taxon>Sulfolobales</taxon>
        <taxon>Sulfolobaceae</taxon>
        <taxon>Saccharolobus</taxon>
    </lineage>
</organism>
<dbReference type="GeneID" id="68867923"/>
<dbReference type="Proteomes" id="UP001319921">
    <property type="component" value="Chromosome"/>
</dbReference>
<feature type="transmembrane region" description="Helical" evidence="1">
    <location>
        <begin position="12"/>
        <end position="32"/>
    </location>
</feature>
<feature type="transmembrane region" description="Helical" evidence="1">
    <location>
        <begin position="102"/>
        <end position="125"/>
    </location>
</feature>
<name>A0AAQ4CWK3_9CREN</name>
<dbReference type="KEGG" id="scas:SACC_32010"/>
<protein>
    <submittedName>
        <fullName evidence="2">Membrane protein</fullName>
    </submittedName>
</protein>
<evidence type="ECO:0000256" key="1">
    <source>
        <dbReference type="SAM" id="Phobius"/>
    </source>
</evidence>
<feature type="transmembrane region" description="Helical" evidence="1">
    <location>
        <begin position="72"/>
        <end position="90"/>
    </location>
</feature>
<gene>
    <name evidence="2" type="ORF">SACC_32010</name>
</gene>
<proteinExistence type="predicted"/>
<reference evidence="2 3" key="1">
    <citation type="journal article" date="2022" name="Microbiol. Resour. Announc.">
        <title>Complete Genome Sequence of the Hyperthermophilic and Acidophilic Archaeon Saccharolobus caldissimus Strain HS-3T.</title>
        <authorList>
            <person name="Sakai H.D."/>
            <person name="Kurosawa N."/>
        </authorList>
    </citation>
    <scope>NUCLEOTIDE SEQUENCE [LARGE SCALE GENOMIC DNA]</scope>
    <source>
        <strain evidence="2 3">JCM32116</strain>
    </source>
</reference>
<dbReference type="AlphaFoldDB" id="A0AAQ4CWK3"/>
<dbReference type="EMBL" id="AP025226">
    <property type="protein sequence ID" value="BDC00185.1"/>
    <property type="molecule type" value="Genomic_DNA"/>
</dbReference>
<dbReference type="Pfam" id="PF07843">
    <property type="entry name" value="DUF1634"/>
    <property type="match status" value="1"/>
</dbReference>
<dbReference type="InterPro" id="IPR012861">
    <property type="entry name" value="DUF1634"/>
</dbReference>
<accession>A0AAQ4CWK3</accession>
<keyword evidence="1" id="KW-0472">Membrane</keyword>